<dbReference type="GO" id="GO:0050660">
    <property type="term" value="F:flavin adenine dinucleotide binding"/>
    <property type="evidence" value="ECO:0007669"/>
    <property type="project" value="InterPro"/>
</dbReference>
<dbReference type="PANTHER" id="PTHR43099:SF2">
    <property type="entry name" value="UPF0053 PROTEIN YRKA"/>
    <property type="match status" value="1"/>
</dbReference>
<dbReference type="InterPro" id="IPR044751">
    <property type="entry name" value="Ion_transp-like_CBS"/>
</dbReference>
<dbReference type="SMART" id="SM00116">
    <property type="entry name" value="CBS"/>
    <property type="match status" value="2"/>
</dbReference>
<feature type="domain" description="CBS" evidence="11">
    <location>
        <begin position="289"/>
        <end position="346"/>
    </location>
</feature>
<evidence type="ECO:0000259" key="12">
    <source>
        <dbReference type="PROSITE" id="PS51846"/>
    </source>
</evidence>
<dbReference type="GO" id="GO:0005886">
    <property type="term" value="C:plasma membrane"/>
    <property type="evidence" value="ECO:0007669"/>
    <property type="project" value="UniProtKB-SubCell"/>
</dbReference>
<name>A0A1F5RBX6_9BACT</name>
<dbReference type="Gene3D" id="3.10.580.10">
    <property type="entry name" value="CBS-domain"/>
    <property type="match status" value="1"/>
</dbReference>
<evidence type="ECO:0000259" key="11">
    <source>
        <dbReference type="PROSITE" id="PS51371"/>
    </source>
</evidence>
<feature type="domain" description="CNNM transmembrane" evidence="12">
    <location>
        <begin position="1"/>
        <end position="205"/>
    </location>
</feature>
<dbReference type="SUPFAM" id="SSF54631">
    <property type="entry name" value="CBS-domain pair"/>
    <property type="match status" value="1"/>
</dbReference>
<evidence type="ECO:0000256" key="8">
    <source>
        <dbReference type="PROSITE-ProRule" id="PRU00703"/>
    </source>
</evidence>
<dbReference type="EMBL" id="MFFM01000034">
    <property type="protein sequence ID" value="OGF11935.1"/>
    <property type="molecule type" value="Genomic_DNA"/>
</dbReference>
<accession>A0A1F5RBX6</accession>
<dbReference type="Pfam" id="PF01595">
    <property type="entry name" value="CNNM"/>
    <property type="match status" value="1"/>
</dbReference>
<dbReference type="InterPro" id="IPR016169">
    <property type="entry name" value="FAD-bd_PCMH_sub2"/>
</dbReference>
<gene>
    <name evidence="13" type="ORF">A2024_02795</name>
</gene>
<dbReference type="InterPro" id="IPR046342">
    <property type="entry name" value="CBS_dom_sf"/>
</dbReference>
<feature type="transmembrane region" description="Helical" evidence="10">
    <location>
        <begin position="61"/>
        <end position="85"/>
    </location>
</feature>
<feature type="transmembrane region" description="Helical" evidence="10">
    <location>
        <begin position="6"/>
        <end position="30"/>
    </location>
</feature>
<protein>
    <recommendedName>
        <fullName evidence="15">Hemolysin</fullName>
    </recommendedName>
</protein>
<dbReference type="SUPFAM" id="SSF56176">
    <property type="entry name" value="FAD-binding/transporter-associated domain-like"/>
    <property type="match status" value="1"/>
</dbReference>
<evidence type="ECO:0000256" key="3">
    <source>
        <dbReference type="ARBA" id="ARBA00022692"/>
    </source>
</evidence>
<evidence type="ECO:0000313" key="13">
    <source>
        <dbReference type="EMBL" id="OGF11935.1"/>
    </source>
</evidence>
<dbReference type="Gene3D" id="3.30.465.10">
    <property type="match status" value="1"/>
</dbReference>
<dbReference type="InterPro" id="IPR005170">
    <property type="entry name" value="Transptr-assoc_dom"/>
</dbReference>
<keyword evidence="3 9" id="KW-0812">Transmembrane</keyword>
<dbReference type="AlphaFoldDB" id="A0A1F5RBX6"/>
<evidence type="ECO:0000313" key="14">
    <source>
        <dbReference type="Proteomes" id="UP000177230"/>
    </source>
</evidence>
<dbReference type="PANTHER" id="PTHR43099">
    <property type="entry name" value="UPF0053 PROTEIN YRKA"/>
    <property type="match status" value="1"/>
</dbReference>
<keyword evidence="7 9" id="KW-0472">Membrane</keyword>
<proteinExistence type="predicted"/>
<evidence type="ECO:0000256" key="10">
    <source>
        <dbReference type="SAM" id="Phobius"/>
    </source>
</evidence>
<evidence type="ECO:0000256" key="5">
    <source>
        <dbReference type="ARBA" id="ARBA00022989"/>
    </source>
</evidence>
<dbReference type="PROSITE" id="PS51371">
    <property type="entry name" value="CBS"/>
    <property type="match status" value="2"/>
</dbReference>
<evidence type="ECO:0008006" key="15">
    <source>
        <dbReference type="Google" id="ProtNLM"/>
    </source>
</evidence>
<sequence>MDSNLWFEVLFIALLILLNGFFSAAEIALISVRKSRLKELAQNGSRKAGIILNILEDPSRLFATIQIGVTFVGFLAAAIAAVSTYKILADWISRFPVWFISSNSQPIAVALVTVIVSLVTLIFGELAPKNIALKHAEAIALMVADPLNLMAQGAKPLIWLLAKSSDLVLALFGIKKVHNNQLVTEDEIRSLLRAGHEQGLLDRSETEMIHGIFELGETTAKEIMVPRIDMVSAEDNLTLGKVLRLMDQSGHSRIPVFHDTVDNIVGFVHDEDVNRALKDKERSAPITDIIRPAHFVPDSKKLDSLLEDFKAWKTHGAIVVDEYGGTAGMVTLDDVVEEIVGDIRDEFDTEAPHYKRIDDRNCRIDARMDIEELNEALGTSFPTEGYETFGGFIYDIAGKVPTVGDKLRWPLADPAWEFVVENVSRRRIISVRAKRLGKVSAKAVAPKE</sequence>
<dbReference type="Pfam" id="PF00571">
    <property type="entry name" value="CBS"/>
    <property type="match status" value="2"/>
</dbReference>
<dbReference type="InterPro" id="IPR036318">
    <property type="entry name" value="FAD-bd_PCMH-like_sf"/>
</dbReference>
<evidence type="ECO:0000256" key="2">
    <source>
        <dbReference type="ARBA" id="ARBA00022475"/>
    </source>
</evidence>
<dbReference type="CDD" id="cd04590">
    <property type="entry name" value="CBS_pair_CorC_HlyC_assoc"/>
    <property type="match status" value="1"/>
</dbReference>
<dbReference type="Proteomes" id="UP000177230">
    <property type="component" value="Unassembled WGS sequence"/>
</dbReference>
<evidence type="ECO:0000256" key="6">
    <source>
        <dbReference type="ARBA" id="ARBA00023122"/>
    </source>
</evidence>
<evidence type="ECO:0000256" key="4">
    <source>
        <dbReference type="ARBA" id="ARBA00022737"/>
    </source>
</evidence>
<keyword evidence="5 9" id="KW-1133">Transmembrane helix</keyword>
<comment type="caution">
    <text evidence="13">The sequence shown here is derived from an EMBL/GenBank/DDBJ whole genome shotgun (WGS) entry which is preliminary data.</text>
</comment>
<dbReference type="InterPro" id="IPR051676">
    <property type="entry name" value="UPF0053_domain"/>
</dbReference>
<organism evidence="13 14">
    <name type="scientific">Candidatus Edwardsbacteria bacterium GWF2_54_11</name>
    <dbReference type="NCBI Taxonomy" id="1817851"/>
    <lineage>
        <taxon>Bacteria</taxon>
        <taxon>Candidatus Edwardsiibacteriota</taxon>
    </lineage>
</organism>
<dbReference type="Pfam" id="PF03471">
    <property type="entry name" value="CorC_HlyC"/>
    <property type="match status" value="1"/>
</dbReference>
<feature type="domain" description="CBS" evidence="11">
    <location>
        <begin position="224"/>
        <end position="286"/>
    </location>
</feature>
<evidence type="ECO:0000256" key="9">
    <source>
        <dbReference type="PROSITE-ProRule" id="PRU01193"/>
    </source>
</evidence>
<dbReference type="PROSITE" id="PS51846">
    <property type="entry name" value="CNNM"/>
    <property type="match status" value="1"/>
</dbReference>
<evidence type="ECO:0000256" key="7">
    <source>
        <dbReference type="ARBA" id="ARBA00023136"/>
    </source>
</evidence>
<comment type="subcellular location">
    <subcellularLocation>
        <location evidence="1">Cell membrane</location>
        <topology evidence="1">Multi-pass membrane protein</topology>
    </subcellularLocation>
</comment>
<dbReference type="InterPro" id="IPR000644">
    <property type="entry name" value="CBS_dom"/>
</dbReference>
<keyword evidence="2" id="KW-1003">Cell membrane</keyword>
<dbReference type="InterPro" id="IPR002550">
    <property type="entry name" value="CNNM"/>
</dbReference>
<evidence type="ECO:0000256" key="1">
    <source>
        <dbReference type="ARBA" id="ARBA00004651"/>
    </source>
</evidence>
<dbReference type="SMART" id="SM01091">
    <property type="entry name" value="CorC_HlyC"/>
    <property type="match status" value="1"/>
</dbReference>
<feature type="transmembrane region" description="Helical" evidence="10">
    <location>
        <begin position="105"/>
        <end position="124"/>
    </location>
</feature>
<keyword evidence="6 8" id="KW-0129">CBS domain</keyword>
<dbReference type="FunFam" id="3.10.580.10:FF:000002">
    <property type="entry name" value="Magnesium/cobalt efflux protein CorC"/>
    <property type="match status" value="1"/>
</dbReference>
<reference evidence="13 14" key="1">
    <citation type="journal article" date="2016" name="Nat. Commun.">
        <title>Thousands of microbial genomes shed light on interconnected biogeochemical processes in an aquifer system.</title>
        <authorList>
            <person name="Anantharaman K."/>
            <person name="Brown C.T."/>
            <person name="Hug L.A."/>
            <person name="Sharon I."/>
            <person name="Castelle C.J."/>
            <person name="Probst A.J."/>
            <person name="Thomas B.C."/>
            <person name="Singh A."/>
            <person name="Wilkins M.J."/>
            <person name="Karaoz U."/>
            <person name="Brodie E.L."/>
            <person name="Williams K.H."/>
            <person name="Hubbard S.S."/>
            <person name="Banfield J.F."/>
        </authorList>
    </citation>
    <scope>NUCLEOTIDE SEQUENCE [LARGE SCALE GENOMIC DNA]</scope>
</reference>
<keyword evidence="4" id="KW-0677">Repeat</keyword>